<organism evidence="2 3">
    <name type="scientific">Sistotremastrum niveocremeum HHB9708</name>
    <dbReference type="NCBI Taxonomy" id="1314777"/>
    <lineage>
        <taxon>Eukaryota</taxon>
        <taxon>Fungi</taxon>
        <taxon>Dikarya</taxon>
        <taxon>Basidiomycota</taxon>
        <taxon>Agaricomycotina</taxon>
        <taxon>Agaricomycetes</taxon>
        <taxon>Sistotremastrales</taxon>
        <taxon>Sistotremastraceae</taxon>
        <taxon>Sertulicium</taxon>
        <taxon>Sertulicium niveocremeum</taxon>
    </lineage>
</organism>
<sequence length="381" mass="42182">MTTSYALPPGPPPGTSFAPFPSPKFPARGWDVIQPPDALHDACEILFYHAAKFFAEDTAYKKQFALPTNTEYQASEEGWSEVPTEKQLLTLRTYESPYTPKEPESEIREAARDAWKEAGWWIHSVVRDVVEPALGLPEGVFDELILPCVEMPASESVASLLRMFRYERPPPGADEDRGVVSETHKDLGLMSLVIGHSPGLEVWNPDTDSWFSVEDRGQSPADRQDESVMGAMTATLVIGQTLQALTNGRFVACRHRVRLHPSILPPTTSSASASSSAADELASMFSPSHRYSLVFTLRAHLPTPLYPQLYSTPVTGQIKFPDRIKTAGDLYKHISGMSWNVNISVEERRKQEEQIKKRKTLDSGLDQGAGKSEVVAGKAEQ</sequence>
<evidence type="ECO:0008006" key="4">
    <source>
        <dbReference type="Google" id="ProtNLM"/>
    </source>
</evidence>
<dbReference type="STRING" id="1314777.A0A164SLK3"/>
<evidence type="ECO:0000313" key="3">
    <source>
        <dbReference type="Proteomes" id="UP000076722"/>
    </source>
</evidence>
<accession>A0A164SLK3</accession>
<dbReference type="SUPFAM" id="SSF51197">
    <property type="entry name" value="Clavaminate synthase-like"/>
    <property type="match status" value="1"/>
</dbReference>
<dbReference type="EMBL" id="KV419414">
    <property type="protein sequence ID" value="KZS91602.1"/>
    <property type="molecule type" value="Genomic_DNA"/>
</dbReference>
<dbReference type="Proteomes" id="UP000076722">
    <property type="component" value="Unassembled WGS sequence"/>
</dbReference>
<dbReference type="OrthoDB" id="288590at2759"/>
<evidence type="ECO:0000313" key="2">
    <source>
        <dbReference type="EMBL" id="KZS91602.1"/>
    </source>
</evidence>
<protein>
    <recommendedName>
        <fullName evidence="4">Clavaminate synthase-like protein</fullName>
    </recommendedName>
</protein>
<feature type="region of interest" description="Disordered" evidence="1">
    <location>
        <begin position="354"/>
        <end position="381"/>
    </location>
</feature>
<name>A0A164SLK3_9AGAM</name>
<feature type="compositionally biased region" description="Pro residues" evidence="1">
    <location>
        <begin position="8"/>
        <end position="20"/>
    </location>
</feature>
<evidence type="ECO:0000256" key="1">
    <source>
        <dbReference type="SAM" id="MobiDB-lite"/>
    </source>
</evidence>
<dbReference type="Gene3D" id="2.60.120.330">
    <property type="entry name" value="B-lactam Antibiotic, Isopenicillin N Synthase, Chain"/>
    <property type="match status" value="1"/>
</dbReference>
<feature type="region of interest" description="Disordered" evidence="1">
    <location>
        <begin position="1"/>
        <end position="20"/>
    </location>
</feature>
<reference evidence="2 3" key="1">
    <citation type="journal article" date="2016" name="Mol. Biol. Evol.">
        <title>Comparative Genomics of Early-Diverging Mushroom-Forming Fungi Provides Insights into the Origins of Lignocellulose Decay Capabilities.</title>
        <authorList>
            <person name="Nagy L.G."/>
            <person name="Riley R."/>
            <person name="Tritt A."/>
            <person name="Adam C."/>
            <person name="Daum C."/>
            <person name="Floudas D."/>
            <person name="Sun H."/>
            <person name="Yadav J.S."/>
            <person name="Pangilinan J."/>
            <person name="Larsson K.H."/>
            <person name="Matsuura K."/>
            <person name="Barry K."/>
            <person name="Labutti K."/>
            <person name="Kuo R."/>
            <person name="Ohm R.A."/>
            <person name="Bhattacharya S.S."/>
            <person name="Shirouzu T."/>
            <person name="Yoshinaga Y."/>
            <person name="Martin F.M."/>
            <person name="Grigoriev I.V."/>
            <person name="Hibbett D.S."/>
        </authorList>
    </citation>
    <scope>NUCLEOTIDE SEQUENCE [LARGE SCALE GENOMIC DNA]</scope>
    <source>
        <strain evidence="2 3">HHB9708</strain>
    </source>
</reference>
<gene>
    <name evidence="2" type="ORF">SISNIDRAFT_413882</name>
</gene>
<proteinExistence type="predicted"/>
<keyword evidence="3" id="KW-1185">Reference proteome</keyword>
<dbReference type="InterPro" id="IPR027443">
    <property type="entry name" value="IPNS-like_sf"/>
</dbReference>
<dbReference type="AlphaFoldDB" id="A0A164SLK3"/>